<evidence type="ECO:0000313" key="2">
    <source>
        <dbReference type="Proteomes" id="UP000515152"/>
    </source>
</evidence>
<dbReference type="GO" id="GO:0006364">
    <property type="term" value="P:rRNA processing"/>
    <property type="evidence" value="ECO:0007669"/>
    <property type="project" value="InterPro"/>
</dbReference>
<dbReference type="InterPro" id="IPR039212">
    <property type="entry name" value="RBFA_mitochondrial"/>
</dbReference>
<protein>
    <submittedName>
        <fullName evidence="3">Ribosome-binding factor A, mitochondrial</fullName>
    </submittedName>
</protein>
<evidence type="ECO:0000313" key="3">
    <source>
        <dbReference type="RefSeq" id="XP_012673559.1"/>
    </source>
</evidence>
<keyword evidence="2" id="KW-1185">Reference proteome</keyword>
<dbReference type="RefSeq" id="XP_012673559.1">
    <property type="nucleotide sequence ID" value="XM_012818105.3"/>
</dbReference>
<dbReference type="SUPFAM" id="SSF89919">
    <property type="entry name" value="Ribosome-binding factor A, RbfA"/>
    <property type="match status" value="1"/>
</dbReference>
<dbReference type="InterPro" id="IPR023799">
    <property type="entry name" value="RbfA_dom_sf"/>
</dbReference>
<evidence type="ECO:0000256" key="1">
    <source>
        <dbReference type="SAM" id="MobiDB-lite"/>
    </source>
</evidence>
<sequence>MFAQSIKKFVSFRCKANRVVWICFPRTTSTTVLKELWSPGGLANTFHTCICQHGSNKLMKMLKGERSKKQWYDTPPQRPPNSQSILKPSKKRNPEDNSRVRVLNSILFKAVSDLLASYEVSPELPYFNVEISKVSLSPDYSACRIYWKTGGTERDVQIQQLLDKSGPRIRYLLTSQQILGSVPVLVFIRDKQYAALNEIDNLLKVADFGPDEELVETTSVQESGVKAHTSDYAEQQLSERKRPVLFGVDHDALLKQIQEYKQQAKDALPLASSAALTQQQLDAFAEFRKQKIIEKKKKKSRKMIDNDITPKAFLLAKENNLQNPLEDLDDDHHEDNQISELMAEDNKRP</sequence>
<dbReference type="Pfam" id="PF02033">
    <property type="entry name" value="RBFA"/>
    <property type="match status" value="1"/>
</dbReference>
<dbReference type="InterPro" id="IPR015946">
    <property type="entry name" value="KH_dom-like_a/b"/>
</dbReference>
<name>A0A6P3VJ16_CLUHA</name>
<feature type="region of interest" description="Disordered" evidence="1">
    <location>
        <begin position="69"/>
        <end position="96"/>
    </location>
</feature>
<dbReference type="Proteomes" id="UP000515152">
    <property type="component" value="Chromosome 11"/>
</dbReference>
<accession>A0A6P3VJ16</accession>
<dbReference type="InterPro" id="IPR000238">
    <property type="entry name" value="RbfA"/>
</dbReference>
<dbReference type="AlphaFoldDB" id="A0A6P3VJ16"/>
<proteinExistence type="predicted"/>
<dbReference type="GeneID" id="105891905"/>
<dbReference type="PANTHER" id="PTHR14725:SF0">
    <property type="entry name" value="RIBOSOME-BINDING FACTOR A, MITOCHONDRIAL-RELATED"/>
    <property type="match status" value="1"/>
</dbReference>
<dbReference type="KEGG" id="char:105891905"/>
<dbReference type="CTD" id="79863"/>
<feature type="region of interest" description="Disordered" evidence="1">
    <location>
        <begin position="324"/>
        <end position="349"/>
    </location>
</feature>
<dbReference type="PANTHER" id="PTHR14725">
    <property type="entry name" value="RIBOSOME-BINDING FACTOR A, MITOCHONDRIAL-RELATED"/>
    <property type="match status" value="1"/>
</dbReference>
<organism evidence="2 3">
    <name type="scientific">Clupea harengus</name>
    <name type="common">Atlantic herring</name>
    <dbReference type="NCBI Taxonomy" id="7950"/>
    <lineage>
        <taxon>Eukaryota</taxon>
        <taxon>Metazoa</taxon>
        <taxon>Chordata</taxon>
        <taxon>Craniata</taxon>
        <taxon>Vertebrata</taxon>
        <taxon>Euteleostomi</taxon>
        <taxon>Actinopterygii</taxon>
        <taxon>Neopterygii</taxon>
        <taxon>Teleostei</taxon>
        <taxon>Clupei</taxon>
        <taxon>Clupeiformes</taxon>
        <taxon>Clupeoidei</taxon>
        <taxon>Clupeidae</taxon>
        <taxon>Clupea</taxon>
    </lineage>
</organism>
<gene>
    <name evidence="3" type="primary">rbfa</name>
</gene>
<reference evidence="3" key="1">
    <citation type="submission" date="2025-08" db="UniProtKB">
        <authorList>
            <consortium name="RefSeq"/>
        </authorList>
    </citation>
    <scope>IDENTIFICATION</scope>
</reference>
<dbReference type="Gene3D" id="3.30.300.20">
    <property type="match status" value="1"/>
</dbReference>
<dbReference type="OrthoDB" id="418445at2759"/>